<keyword evidence="3" id="KW-1185">Reference proteome</keyword>
<gene>
    <name evidence="2" type="ORF">PGLA_01195</name>
</gene>
<organism evidence="2 3">
    <name type="scientific">Paenibacillus glacialis</name>
    <dbReference type="NCBI Taxonomy" id="494026"/>
    <lineage>
        <taxon>Bacteria</taxon>
        <taxon>Bacillati</taxon>
        <taxon>Bacillota</taxon>
        <taxon>Bacilli</taxon>
        <taxon>Bacillales</taxon>
        <taxon>Paenibacillaceae</taxon>
        <taxon>Paenibacillus</taxon>
    </lineage>
</organism>
<dbReference type="STRING" id="494026.PGLA_01195"/>
<feature type="compositionally biased region" description="Low complexity" evidence="1">
    <location>
        <begin position="21"/>
        <end position="38"/>
    </location>
</feature>
<feature type="compositionally biased region" description="Polar residues" evidence="1">
    <location>
        <begin position="1"/>
        <end position="14"/>
    </location>
</feature>
<evidence type="ECO:0000313" key="3">
    <source>
        <dbReference type="Proteomes" id="UP000076967"/>
    </source>
</evidence>
<accession>A0A168NQW6</accession>
<protein>
    <submittedName>
        <fullName evidence="2">Uncharacterized protein</fullName>
    </submittedName>
</protein>
<proteinExistence type="predicted"/>
<name>A0A168NQW6_9BACL</name>
<reference evidence="2 3" key="1">
    <citation type="submission" date="2016-03" db="EMBL/GenBank/DDBJ databases">
        <title>Draft genome sequence of Paenibacillus glacialis DSM 22343.</title>
        <authorList>
            <person name="Shin S.-K."/>
            <person name="Yi H."/>
        </authorList>
    </citation>
    <scope>NUCLEOTIDE SEQUENCE [LARGE SCALE GENOMIC DNA]</scope>
    <source>
        <strain evidence="2 3">DSM 22343</strain>
    </source>
</reference>
<feature type="region of interest" description="Disordered" evidence="1">
    <location>
        <begin position="1"/>
        <end position="64"/>
    </location>
</feature>
<dbReference type="Proteomes" id="UP000076967">
    <property type="component" value="Unassembled WGS sequence"/>
</dbReference>
<sequence length="64" mass="7358">MQQQTQYSVPSQAPRSELDKQVQASQQTQQESRQFVSQKTGNDIQNGYIPNARQQSQSVHSQYM</sequence>
<feature type="compositionally biased region" description="Polar residues" evidence="1">
    <location>
        <begin position="52"/>
        <end position="64"/>
    </location>
</feature>
<comment type="caution">
    <text evidence="2">The sequence shown here is derived from an EMBL/GenBank/DDBJ whole genome shotgun (WGS) entry which is preliminary data.</text>
</comment>
<evidence type="ECO:0000313" key="2">
    <source>
        <dbReference type="EMBL" id="OAB46043.1"/>
    </source>
</evidence>
<dbReference type="AlphaFoldDB" id="A0A168NQW6"/>
<dbReference type="EMBL" id="LVJH01000002">
    <property type="protein sequence ID" value="OAB46043.1"/>
    <property type="molecule type" value="Genomic_DNA"/>
</dbReference>
<dbReference type="RefSeq" id="WP_068527499.1">
    <property type="nucleotide sequence ID" value="NZ_LVJH01000002.1"/>
</dbReference>
<evidence type="ECO:0000256" key="1">
    <source>
        <dbReference type="SAM" id="MobiDB-lite"/>
    </source>
</evidence>